<dbReference type="SMART" id="SM00401">
    <property type="entry name" value="ZnF_GATA"/>
    <property type="match status" value="1"/>
</dbReference>
<evidence type="ECO:0000256" key="6">
    <source>
        <dbReference type="PROSITE-ProRule" id="PRU00094"/>
    </source>
</evidence>
<evidence type="ECO:0000313" key="10">
    <source>
        <dbReference type="EMBL" id="OUT23532.1"/>
    </source>
</evidence>
<dbReference type="InterPro" id="IPR039355">
    <property type="entry name" value="Transcription_factor_GATA"/>
</dbReference>
<dbReference type="eggNOG" id="KOG1601">
    <property type="taxonomic scope" value="Eukaryota"/>
</dbReference>
<reference evidence="11" key="1">
    <citation type="journal article" date="2014" name="Microb. Cell Fact.">
        <title>Exploiting Issatchenkia orientalis SD108 for succinic acid production.</title>
        <authorList>
            <person name="Xiao H."/>
            <person name="Shao Z."/>
            <person name="Jiang Y."/>
            <person name="Dole S."/>
            <person name="Zhao H."/>
        </authorList>
    </citation>
    <scope>NUCLEOTIDE SEQUENCE [LARGE SCALE GENOMIC DNA]</scope>
    <source>
        <strain evidence="11">SD108</strain>
    </source>
</reference>
<dbReference type="EMBL" id="JQFK01000040">
    <property type="protein sequence ID" value="KGK37278.1"/>
    <property type="molecule type" value="Genomic_DNA"/>
</dbReference>
<protein>
    <recommendedName>
        <fullName evidence="8">GATA-type domain-containing protein</fullName>
    </recommendedName>
</protein>
<feature type="compositionally biased region" description="Polar residues" evidence="7">
    <location>
        <begin position="464"/>
        <end position="485"/>
    </location>
</feature>
<dbReference type="GO" id="GO:0045944">
    <property type="term" value="P:positive regulation of transcription by RNA polymerase II"/>
    <property type="evidence" value="ECO:0007669"/>
    <property type="project" value="TreeGrafter"/>
</dbReference>
<dbReference type="Proteomes" id="UP000195871">
    <property type="component" value="Unassembled WGS sequence"/>
</dbReference>
<feature type="compositionally biased region" description="Low complexity" evidence="7">
    <location>
        <begin position="499"/>
        <end position="529"/>
    </location>
</feature>
<comment type="caution">
    <text evidence="9">The sequence shown here is derived from an EMBL/GenBank/DDBJ whole genome shotgun (WGS) entry which is preliminary data.</text>
</comment>
<dbReference type="CDD" id="cd00202">
    <property type="entry name" value="ZnF_GATA"/>
    <property type="match status" value="1"/>
</dbReference>
<feature type="domain" description="GATA-type" evidence="8">
    <location>
        <begin position="296"/>
        <end position="349"/>
    </location>
</feature>
<evidence type="ECO:0000256" key="4">
    <source>
        <dbReference type="ARBA" id="ARBA00022833"/>
    </source>
</evidence>
<dbReference type="GO" id="GO:0000978">
    <property type="term" value="F:RNA polymerase II cis-regulatory region sequence-specific DNA binding"/>
    <property type="evidence" value="ECO:0007669"/>
    <property type="project" value="TreeGrafter"/>
</dbReference>
<evidence type="ECO:0000256" key="3">
    <source>
        <dbReference type="ARBA" id="ARBA00022771"/>
    </source>
</evidence>
<feature type="compositionally biased region" description="Low complexity" evidence="7">
    <location>
        <begin position="420"/>
        <end position="451"/>
    </location>
</feature>
<dbReference type="GO" id="GO:0000122">
    <property type="term" value="P:negative regulation of transcription by RNA polymerase II"/>
    <property type="evidence" value="ECO:0007669"/>
    <property type="project" value="TreeGrafter"/>
</dbReference>
<name>A0A099NWS6_PICKU</name>
<dbReference type="EMBL" id="NHMM01000002">
    <property type="protein sequence ID" value="OUT23532.1"/>
    <property type="molecule type" value="Genomic_DNA"/>
</dbReference>
<dbReference type="PANTHER" id="PTHR10071">
    <property type="entry name" value="TRANSCRIPTION FACTOR GATA FAMILY MEMBER"/>
    <property type="match status" value="1"/>
</dbReference>
<feature type="region of interest" description="Disordered" evidence="7">
    <location>
        <begin position="138"/>
        <end position="164"/>
    </location>
</feature>
<dbReference type="GO" id="GO:0000981">
    <property type="term" value="F:DNA-binding transcription factor activity, RNA polymerase II-specific"/>
    <property type="evidence" value="ECO:0007669"/>
    <property type="project" value="TreeGrafter"/>
</dbReference>
<evidence type="ECO:0000313" key="9">
    <source>
        <dbReference type="EMBL" id="KGK37278.1"/>
    </source>
</evidence>
<dbReference type="PRINTS" id="PR00619">
    <property type="entry name" value="GATAZNFINGER"/>
</dbReference>
<evidence type="ECO:0000256" key="7">
    <source>
        <dbReference type="SAM" id="MobiDB-lite"/>
    </source>
</evidence>
<proteinExistence type="predicted"/>
<dbReference type="PANTHER" id="PTHR10071:SF281">
    <property type="entry name" value="BOX A-BINDING FACTOR-RELATED"/>
    <property type="match status" value="1"/>
</dbReference>
<dbReference type="Proteomes" id="UP000029867">
    <property type="component" value="Unassembled WGS sequence"/>
</dbReference>
<dbReference type="Pfam" id="PF00320">
    <property type="entry name" value="GATA"/>
    <property type="match status" value="1"/>
</dbReference>
<dbReference type="VEuPathDB" id="FungiDB:C5L36_0A06480"/>
<evidence type="ECO:0000259" key="8">
    <source>
        <dbReference type="PROSITE" id="PS50114"/>
    </source>
</evidence>
<feature type="compositionally biased region" description="Polar residues" evidence="7">
    <location>
        <begin position="138"/>
        <end position="160"/>
    </location>
</feature>
<dbReference type="GO" id="GO:0008270">
    <property type="term" value="F:zinc ion binding"/>
    <property type="evidence" value="ECO:0007669"/>
    <property type="project" value="UniProtKB-KW"/>
</dbReference>
<feature type="region of interest" description="Disordered" evidence="7">
    <location>
        <begin position="420"/>
        <end position="530"/>
    </location>
</feature>
<evidence type="ECO:0000313" key="11">
    <source>
        <dbReference type="Proteomes" id="UP000029867"/>
    </source>
</evidence>
<dbReference type="PROSITE" id="PS50114">
    <property type="entry name" value="GATA_ZN_FINGER_2"/>
    <property type="match status" value="1"/>
</dbReference>
<dbReference type="FunFam" id="3.30.50.10:FF:000007">
    <property type="entry name" value="Nitrogen regulatory AreA, N-terminal"/>
    <property type="match status" value="1"/>
</dbReference>
<comment type="subcellular location">
    <subcellularLocation>
        <location evidence="1">Nucleus</location>
    </subcellularLocation>
</comment>
<accession>A0A099NWS6</accession>
<feature type="region of interest" description="Disordered" evidence="7">
    <location>
        <begin position="585"/>
        <end position="617"/>
    </location>
</feature>
<dbReference type="SUPFAM" id="SSF57716">
    <property type="entry name" value="Glucocorticoid receptor-like (DNA-binding domain)"/>
    <property type="match status" value="1"/>
</dbReference>
<evidence type="ECO:0000313" key="12">
    <source>
        <dbReference type="Proteomes" id="UP000195871"/>
    </source>
</evidence>
<dbReference type="GO" id="GO:0005634">
    <property type="term" value="C:nucleus"/>
    <property type="evidence" value="ECO:0007669"/>
    <property type="project" value="UniProtKB-SubCell"/>
</dbReference>
<dbReference type="InterPro" id="IPR013088">
    <property type="entry name" value="Znf_NHR/GATA"/>
</dbReference>
<keyword evidence="5" id="KW-0539">Nucleus</keyword>
<organism evidence="9 11">
    <name type="scientific">Pichia kudriavzevii</name>
    <name type="common">Yeast</name>
    <name type="synonym">Issatchenkia orientalis</name>
    <dbReference type="NCBI Taxonomy" id="4909"/>
    <lineage>
        <taxon>Eukaryota</taxon>
        <taxon>Fungi</taxon>
        <taxon>Dikarya</taxon>
        <taxon>Ascomycota</taxon>
        <taxon>Saccharomycotina</taxon>
        <taxon>Pichiomycetes</taxon>
        <taxon>Pichiales</taxon>
        <taxon>Pichiaceae</taxon>
        <taxon>Pichia</taxon>
    </lineage>
</organism>
<dbReference type="HOGENOM" id="CLU_378539_0_0_1"/>
<reference evidence="10 12" key="3">
    <citation type="submission" date="2017-05" db="EMBL/GenBank/DDBJ databases">
        <title>The Genome Sequence of Candida krusei Ckrusei653.</title>
        <authorList>
            <person name="Cuomo C."/>
            <person name="Forche A."/>
            <person name="Young S."/>
            <person name="Abouelleil A."/>
            <person name="Cao P."/>
            <person name="Chapman S."/>
            <person name="Cusick C."/>
            <person name="Shea T."/>
            <person name="Nusbaum C."/>
            <person name="Birren B."/>
        </authorList>
    </citation>
    <scope>NUCLEOTIDE SEQUENCE [LARGE SCALE GENOMIC DNA]</scope>
    <source>
        <strain evidence="10 12">Ckrusei653</strain>
    </source>
</reference>
<keyword evidence="3 6" id="KW-0863">Zinc-finger</keyword>
<dbReference type="Gene3D" id="3.30.50.10">
    <property type="entry name" value="Erythroid Transcription Factor GATA-1, subunit A"/>
    <property type="match status" value="1"/>
</dbReference>
<keyword evidence="2" id="KW-0479">Metal-binding</keyword>
<evidence type="ECO:0000256" key="1">
    <source>
        <dbReference type="ARBA" id="ARBA00004123"/>
    </source>
</evidence>
<evidence type="ECO:0000256" key="5">
    <source>
        <dbReference type="ARBA" id="ARBA00023242"/>
    </source>
</evidence>
<feature type="compositionally biased region" description="Polar residues" evidence="7">
    <location>
        <begin position="208"/>
        <end position="217"/>
    </location>
</feature>
<sequence length="653" mass="70281">MDSPSIWEIYDSAKKIIPLYDRMQNRATRRESLSIQGNRTSRHTEMKATDDLSTLFEAPGFMYNNPSDILSVDLLSPLSSSPGNFSLPRGVSAVSSGGKQTAAVGEAIEKSANNSVKADKYNDSGNNACSLRQGNAIITPTSSEDSPSSNLVRKQATSNRGDTKMELDENSLAFTDFVGMEYDELLDIDIIGELQKIQDEENRKATQCKLSPSTSLVDTPPTSSTRDSPRSLDRGQVSINPLDIKIKPNTAICTNRQDTISCSSTLVKPISAPQPNKLQTEARSKISSSVPAKDTAKTLTTCNNCGTSKTPLWRKDPNGNILCNACGLFLKLHGTMRPLSLKTDVIKKRNSKRQSLSAQGDKYKNISPYACTPAAPKNNSPNSYIHYSQSFPNNPSNAFISATSASSPFNHALLSKHSSSTSISSLSQPQQQQQLQQSASSPLSQSLSQRSKNVPILPKPISPSPQVQTQSLGFTAGSFPSQPQDIPQFKRRKSKLNLSSQPSSPMTSYSPSAQSPMSSLRNSSVSSASGMYQDIHSKRGASYNHINTDIGLSHSPVQQSLGKPSNFSNLSAAIRTNKSSLNKVATSTSSAGTPTGTTTGPSLTNNTRKQPPATAPTISTAAVTDNCTVKHNAVTEEMGDVSMKDLDWLKFDI</sequence>
<gene>
    <name evidence="10" type="ORF">CAS74_001852</name>
    <name evidence="9" type="ORF">JL09_g3564</name>
</gene>
<feature type="region of interest" description="Disordered" evidence="7">
    <location>
        <begin position="203"/>
        <end position="237"/>
    </location>
</feature>
<dbReference type="PROSITE" id="PS00344">
    <property type="entry name" value="GATA_ZN_FINGER_1"/>
    <property type="match status" value="1"/>
</dbReference>
<reference evidence="9" key="2">
    <citation type="submission" date="2014-08" db="EMBL/GenBank/DDBJ databases">
        <title>Exploiting Issatchenkia orientalis SD108 for Succinic Acid Production.</title>
        <authorList>
            <person name="Xiao H."/>
            <person name="Shao Z."/>
            <person name="Jiang Y."/>
            <person name="Dole S."/>
            <person name="Zhao H."/>
        </authorList>
    </citation>
    <scope>NUCLEOTIDE SEQUENCE [LARGE SCALE GENOMIC DNA]</scope>
    <source>
        <strain evidence="9">SD108</strain>
    </source>
</reference>
<dbReference type="AlphaFoldDB" id="A0A099NWS6"/>
<keyword evidence="4" id="KW-0862">Zinc</keyword>
<dbReference type="InterPro" id="IPR000679">
    <property type="entry name" value="Znf_GATA"/>
</dbReference>
<evidence type="ECO:0000256" key="2">
    <source>
        <dbReference type="ARBA" id="ARBA00022723"/>
    </source>
</evidence>